<evidence type="ECO:0000259" key="3">
    <source>
        <dbReference type="Pfam" id="PF25023"/>
    </source>
</evidence>
<dbReference type="RefSeq" id="WP_039426684.1">
    <property type="nucleotide sequence ID" value="NZ_JRAK01000151.1"/>
</dbReference>
<gene>
    <name evidence="4" type="ORF">HR15_11195</name>
</gene>
<dbReference type="PANTHER" id="PTHR32305">
    <property type="match status" value="1"/>
</dbReference>
<evidence type="ECO:0000256" key="2">
    <source>
        <dbReference type="SAM" id="MobiDB-lite"/>
    </source>
</evidence>
<dbReference type="EMBL" id="JRAK01000151">
    <property type="protein sequence ID" value="KGN84288.1"/>
    <property type="molecule type" value="Genomic_DNA"/>
</dbReference>
<dbReference type="Pfam" id="PF25023">
    <property type="entry name" value="TEN_YD-shell"/>
    <property type="match status" value="1"/>
</dbReference>
<dbReference type="Gene3D" id="2.180.10.10">
    <property type="entry name" value="RHS repeat-associated core"/>
    <property type="match status" value="1"/>
</dbReference>
<keyword evidence="1" id="KW-0677">Repeat</keyword>
<evidence type="ECO:0000256" key="1">
    <source>
        <dbReference type="ARBA" id="ARBA00022737"/>
    </source>
</evidence>
<feature type="non-terminal residue" evidence="4">
    <location>
        <position position="1"/>
    </location>
</feature>
<dbReference type="InterPro" id="IPR050708">
    <property type="entry name" value="T6SS_VgrG/RHS"/>
</dbReference>
<dbReference type="AlphaFoldDB" id="A0A0A2EZE8"/>
<sequence length="293" mass="33533">FEYDPLGRRISKRYRGTTTRWVWDGNVPLHECTKEENVTTWLFEEDTFVPTAKIVGNKSYSIVTDYLGTPTEIFNSAGERIWSAELDIYGSVRNFAGRSLSDCPFRYQGQYEDEETGLYYNRFRYYSPDTGSYISQDPIGLEGDVFNLYNYVIDSNDGIDPLGLYNPYGHRKNGQFKKKPGAKPKTKPQLHGNSRLSSKPTVLYAMYDGDGNFQKWGITDKVNNPKSGRYGNSLPEDWDVIEMTRGRRTDMLDIERELSEKVPGPMNRESWAGSKKGEALSSEADSIYKKAHH</sequence>
<dbReference type="PANTHER" id="PTHR32305:SF15">
    <property type="entry name" value="PROTEIN RHSA-RELATED"/>
    <property type="match status" value="1"/>
</dbReference>
<proteinExistence type="predicted"/>
<name>A0A0A2EZE8_9PORP</name>
<organism evidence="4 5">
    <name type="scientific">Porphyromonas gulae</name>
    <dbReference type="NCBI Taxonomy" id="111105"/>
    <lineage>
        <taxon>Bacteria</taxon>
        <taxon>Pseudomonadati</taxon>
        <taxon>Bacteroidota</taxon>
        <taxon>Bacteroidia</taxon>
        <taxon>Bacteroidales</taxon>
        <taxon>Porphyromonadaceae</taxon>
        <taxon>Porphyromonas</taxon>
    </lineage>
</organism>
<dbReference type="InterPro" id="IPR022385">
    <property type="entry name" value="Rhs_assc_core"/>
</dbReference>
<reference evidence="4 5" key="1">
    <citation type="submission" date="2014-08" db="EMBL/GenBank/DDBJ databases">
        <title>Porphyromonas gulae strain:COT-052_OH3439 Genome sequencing.</title>
        <authorList>
            <person name="Wallis C."/>
            <person name="Deusch O."/>
            <person name="O'Flynn C."/>
            <person name="Davis I."/>
            <person name="Jospin G."/>
            <person name="Darling A.E."/>
            <person name="Coil D.A."/>
            <person name="Alexiev A."/>
            <person name="Horsfall A."/>
            <person name="Kirkwood N."/>
            <person name="Harris S."/>
            <person name="Eisen J.A."/>
        </authorList>
    </citation>
    <scope>NUCLEOTIDE SEQUENCE [LARGE SCALE GENOMIC DNA]</scope>
    <source>
        <strain evidence="5">COT-052 OH3439</strain>
    </source>
</reference>
<evidence type="ECO:0000313" key="4">
    <source>
        <dbReference type="EMBL" id="KGN84288.1"/>
    </source>
</evidence>
<feature type="region of interest" description="Disordered" evidence="2">
    <location>
        <begin position="258"/>
        <end position="293"/>
    </location>
</feature>
<keyword evidence="5" id="KW-1185">Reference proteome</keyword>
<feature type="region of interest" description="Disordered" evidence="2">
    <location>
        <begin position="173"/>
        <end position="196"/>
    </location>
</feature>
<feature type="domain" description="Teneurin-like YD-shell" evidence="3">
    <location>
        <begin position="1"/>
        <end position="137"/>
    </location>
</feature>
<dbReference type="Proteomes" id="UP000030146">
    <property type="component" value="Unassembled WGS sequence"/>
</dbReference>
<dbReference type="NCBIfam" id="TIGR03696">
    <property type="entry name" value="Rhs_assc_core"/>
    <property type="match status" value="1"/>
</dbReference>
<evidence type="ECO:0000313" key="5">
    <source>
        <dbReference type="Proteomes" id="UP000030146"/>
    </source>
</evidence>
<comment type="caution">
    <text evidence="4">The sequence shown here is derived from an EMBL/GenBank/DDBJ whole genome shotgun (WGS) entry which is preliminary data.</text>
</comment>
<feature type="compositionally biased region" description="Basic residues" evidence="2">
    <location>
        <begin position="173"/>
        <end position="188"/>
    </location>
</feature>
<protein>
    <submittedName>
        <fullName evidence="4">YD repeat (Two copies)</fullName>
    </submittedName>
</protein>
<dbReference type="InterPro" id="IPR056823">
    <property type="entry name" value="TEN-like_YD-shell"/>
</dbReference>
<accession>A0A0A2EZE8</accession>